<reference evidence="1" key="1">
    <citation type="submission" date="2023-05" db="EMBL/GenBank/DDBJ databases">
        <authorList>
            <person name="Stuckert A."/>
        </authorList>
    </citation>
    <scope>NUCLEOTIDE SEQUENCE</scope>
</reference>
<name>A0ABN9APD0_9NEOB</name>
<accession>A0ABN9APD0</accession>
<gene>
    <name evidence="1" type="ORF">SPARVUS_LOCUS1306101</name>
</gene>
<evidence type="ECO:0000313" key="1">
    <source>
        <dbReference type="EMBL" id="CAI9537889.1"/>
    </source>
</evidence>
<keyword evidence="2" id="KW-1185">Reference proteome</keyword>
<comment type="caution">
    <text evidence="1">The sequence shown here is derived from an EMBL/GenBank/DDBJ whole genome shotgun (WGS) entry which is preliminary data.</text>
</comment>
<organism evidence="1 2">
    <name type="scientific">Staurois parvus</name>
    <dbReference type="NCBI Taxonomy" id="386267"/>
    <lineage>
        <taxon>Eukaryota</taxon>
        <taxon>Metazoa</taxon>
        <taxon>Chordata</taxon>
        <taxon>Craniata</taxon>
        <taxon>Vertebrata</taxon>
        <taxon>Euteleostomi</taxon>
        <taxon>Amphibia</taxon>
        <taxon>Batrachia</taxon>
        <taxon>Anura</taxon>
        <taxon>Neobatrachia</taxon>
        <taxon>Ranoidea</taxon>
        <taxon>Ranidae</taxon>
        <taxon>Staurois</taxon>
    </lineage>
</organism>
<protein>
    <submittedName>
        <fullName evidence="1">Uncharacterized protein</fullName>
    </submittedName>
</protein>
<evidence type="ECO:0000313" key="2">
    <source>
        <dbReference type="Proteomes" id="UP001162483"/>
    </source>
</evidence>
<sequence length="81" mass="8272">MKQSASTSATLPFGELASTSGLVHPGFFHTSTAVSLCDMASPISAVQAGAVASTSRIPQPPRIRTQARGAHSVLLNVLADP</sequence>
<proteinExistence type="predicted"/>
<dbReference type="Proteomes" id="UP001162483">
    <property type="component" value="Unassembled WGS sequence"/>
</dbReference>
<dbReference type="EMBL" id="CATNWA010000723">
    <property type="protein sequence ID" value="CAI9537889.1"/>
    <property type="molecule type" value="Genomic_DNA"/>
</dbReference>